<dbReference type="InterPro" id="IPR012677">
    <property type="entry name" value="Nucleotide-bd_a/b_plait_sf"/>
</dbReference>
<feature type="domain" description="RRM" evidence="8">
    <location>
        <begin position="170"/>
        <end position="256"/>
    </location>
</feature>
<evidence type="ECO:0000313" key="10">
    <source>
        <dbReference type="Proteomes" id="UP000236319"/>
    </source>
</evidence>
<reference evidence="9 10" key="1">
    <citation type="journal article" date="2017" name="BMC Genomics">
        <title>Whole-genome assembly of Babesia ovata and comparative genomics between closely related pathogens.</title>
        <authorList>
            <person name="Yamagishi J."/>
            <person name="Asada M."/>
            <person name="Hakimi H."/>
            <person name="Tanaka T.Q."/>
            <person name="Sugimoto C."/>
            <person name="Kawazu S."/>
        </authorList>
    </citation>
    <scope>NUCLEOTIDE SEQUENCE [LARGE SCALE GENOMIC DNA]</scope>
    <source>
        <strain evidence="9 10">Miyake</strain>
    </source>
</reference>
<gene>
    <name evidence="9" type="ORF">BOVATA_019420</name>
</gene>
<evidence type="ECO:0000256" key="6">
    <source>
        <dbReference type="PROSITE-ProRule" id="PRU00176"/>
    </source>
</evidence>
<dbReference type="InterPro" id="IPR025640">
    <property type="entry name" value="GYF_2"/>
</dbReference>
<dbReference type="SUPFAM" id="SSF54928">
    <property type="entry name" value="RNA-binding domain, RBD"/>
    <property type="match status" value="2"/>
</dbReference>
<dbReference type="OrthoDB" id="10258585at2759"/>
<evidence type="ECO:0000313" key="9">
    <source>
        <dbReference type="EMBL" id="GBE60449.1"/>
    </source>
</evidence>
<evidence type="ECO:0000256" key="2">
    <source>
        <dbReference type="ARBA" id="ARBA00022664"/>
    </source>
</evidence>
<dbReference type="SMART" id="SM00360">
    <property type="entry name" value="RRM"/>
    <property type="match status" value="1"/>
</dbReference>
<dbReference type="InterPro" id="IPR034392">
    <property type="entry name" value="TatSF1-like_RRM1"/>
</dbReference>
<dbReference type="GeneID" id="39874219"/>
<dbReference type="VEuPathDB" id="PiroplasmaDB:BOVATA_019420"/>
<dbReference type="GO" id="GO:0005686">
    <property type="term" value="C:U2 snRNP"/>
    <property type="evidence" value="ECO:0007669"/>
    <property type="project" value="TreeGrafter"/>
</dbReference>
<dbReference type="PANTHER" id="PTHR15608">
    <property type="entry name" value="SPLICING FACTOR U2AF-ASSOCIATED PROTEIN 2"/>
    <property type="match status" value="1"/>
</dbReference>
<keyword evidence="10" id="KW-1185">Reference proteome</keyword>
<dbReference type="InterPro" id="IPR035979">
    <property type="entry name" value="RBD_domain_sf"/>
</dbReference>
<keyword evidence="2" id="KW-0507">mRNA processing</keyword>
<proteinExistence type="inferred from homology"/>
<evidence type="ECO:0000256" key="1">
    <source>
        <dbReference type="ARBA" id="ARBA00007747"/>
    </source>
</evidence>
<dbReference type="EMBL" id="BDSA01000002">
    <property type="protein sequence ID" value="GBE60449.1"/>
    <property type="molecule type" value="Genomic_DNA"/>
</dbReference>
<dbReference type="PANTHER" id="PTHR15608:SF0">
    <property type="entry name" value="HIV TAT-SPECIFIC FACTOR 1"/>
    <property type="match status" value="1"/>
</dbReference>
<evidence type="ECO:0000256" key="7">
    <source>
        <dbReference type="SAM" id="MobiDB-lite"/>
    </source>
</evidence>
<dbReference type="Pfam" id="PF14237">
    <property type="entry name" value="GYF_2"/>
    <property type="match status" value="1"/>
</dbReference>
<organism evidence="9 10">
    <name type="scientific">Babesia ovata</name>
    <dbReference type="NCBI Taxonomy" id="189622"/>
    <lineage>
        <taxon>Eukaryota</taxon>
        <taxon>Sar</taxon>
        <taxon>Alveolata</taxon>
        <taxon>Apicomplexa</taxon>
        <taxon>Aconoidasida</taxon>
        <taxon>Piroplasmida</taxon>
        <taxon>Babesiidae</taxon>
        <taxon>Babesia</taxon>
    </lineage>
</organism>
<dbReference type="InterPro" id="IPR000504">
    <property type="entry name" value="RRM_dom"/>
</dbReference>
<dbReference type="Gene3D" id="3.30.70.330">
    <property type="match status" value="2"/>
</dbReference>
<evidence type="ECO:0000256" key="5">
    <source>
        <dbReference type="ARBA" id="ARBA00023187"/>
    </source>
</evidence>
<comment type="similarity">
    <text evidence="1">Belongs to the HTATSF1 family.</text>
</comment>
<name>A0A2H6KBW2_9APIC</name>
<dbReference type="GO" id="GO:0000398">
    <property type="term" value="P:mRNA splicing, via spliceosome"/>
    <property type="evidence" value="ECO:0007669"/>
    <property type="project" value="InterPro"/>
</dbReference>
<dbReference type="Pfam" id="PF00076">
    <property type="entry name" value="RRM_1"/>
    <property type="match status" value="1"/>
</dbReference>
<evidence type="ECO:0000256" key="3">
    <source>
        <dbReference type="ARBA" id="ARBA00022737"/>
    </source>
</evidence>
<dbReference type="AlphaFoldDB" id="A0A2H6KBW2"/>
<dbReference type="RefSeq" id="XP_028866692.1">
    <property type="nucleotide sequence ID" value="XM_029010859.1"/>
</dbReference>
<comment type="caution">
    <text evidence="9">The sequence shown here is derived from an EMBL/GenBank/DDBJ whole genome shotgun (WGS) entry which is preliminary data.</text>
</comment>
<protein>
    <submittedName>
        <fullName evidence="9">RNA recognition motif-containing protein</fullName>
    </submittedName>
</protein>
<evidence type="ECO:0000256" key="4">
    <source>
        <dbReference type="ARBA" id="ARBA00022884"/>
    </source>
</evidence>
<feature type="compositionally biased region" description="Low complexity" evidence="7">
    <location>
        <begin position="94"/>
        <end position="122"/>
    </location>
</feature>
<keyword evidence="3" id="KW-0677">Repeat</keyword>
<feature type="compositionally biased region" description="Basic residues" evidence="7">
    <location>
        <begin position="129"/>
        <end position="140"/>
    </location>
</feature>
<sequence length="441" mass="49006">MSSEGGTSGGPETKWYVQCADAEIRGPCDHGGLKSLLDMSIISGASNVWCDGMDAWSALSSVDELKDLLDGEAKASSVPTEGDSSHSKTDVPNADASTESADTSAAIVPEAASADDATTAVSAEEEARIRKREKKRQYMQRKRMKIESGKWVESAVSIAVHKKERHQRNLSVYVSNLPDDTTAAEVAQVFKRAGVIKIDPLTTLPKIKLYTDDSGKFKNDARVTFVNKESVDFAIRYLDNYHFREDCVIHVEAARYDPQKYSEKSASPLSAEEMRKRYLAAKYEQDRLQSWTEDIDDGSGRRIVICKPMFSQEDAWEHEAGSKFYDDLREEVVAEITKFVPVEKVTPIARHPQGVVCVKLKTSADAEIFISKFQDRVFDGQRLQVYFFDGKTDLQAQALPSKTAAESFLAAVKSAPPSYDAVACDWIDDQSSDEEFEVKTE</sequence>
<dbReference type="PROSITE" id="PS50102">
    <property type="entry name" value="RRM"/>
    <property type="match status" value="1"/>
</dbReference>
<keyword evidence="4 6" id="KW-0694">RNA-binding</keyword>
<keyword evidence="5" id="KW-0508">mRNA splicing</keyword>
<dbReference type="GO" id="GO:0005684">
    <property type="term" value="C:U2-type spliceosomal complex"/>
    <property type="evidence" value="ECO:0007669"/>
    <property type="project" value="TreeGrafter"/>
</dbReference>
<dbReference type="CDD" id="cd12281">
    <property type="entry name" value="RRM1_TatSF1_like"/>
    <property type="match status" value="1"/>
</dbReference>
<dbReference type="Proteomes" id="UP000236319">
    <property type="component" value="Unassembled WGS sequence"/>
</dbReference>
<feature type="region of interest" description="Disordered" evidence="7">
    <location>
        <begin position="73"/>
        <end position="140"/>
    </location>
</feature>
<dbReference type="InterPro" id="IPR034393">
    <property type="entry name" value="TatSF1-like"/>
</dbReference>
<evidence type="ECO:0000259" key="8">
    <source>
        <dbReference type="PROSITE" id="PS50102"/>
    </source>
</evidence>
<dbReference type="GO" id="GO:0003723">
    <property type="term" value="F:RNA binding"/>
    <property type="evidence" value="ECO:0007669"/>
    <property type="project" value="UniProtKB-UniRule"/>
</dbReference>
<accession>A0A2H6KBW2</accession>